<accession>A0ACC0DA89</accession>
<keyword evidence="2" id="KW-1185">Reference proteome</keyword>
<dbReference type="EMBL" id="MU394295">
    <property type="protein sequence ID" value="KAI6089561.1"/>
    <property type="molecule type" value="Genomic_DNA"/>
</dbReference>
<reference evidence="1 2" key="1">
    <citation type="journal article" date="2022" name="New Phytol.">
        <title>Ecological generalism drives hyperdiversity of secondary metabolite gene clusters in xylarialean endophytes.</title>
        <authorList>
            <person name="Franco M.E.E."/>
            <person name="Wisecaver J.H."/>
            <person name="Arnold A.E."/>
            <person name="Ju Y.M."/>
            <person name="Slot J.C."/>
            <person name="Ahrendt S."/>
            <person name="Moore L.P."/>
            <person name="Eastman K.E."/>
            <person name="Scott K."/>
            <person name="Konkel Z."/>
            <person name="Mondo S.J."/>
            <person name="Kuo A."/>
            <person name="Hayes R.D."/>
            <person name="Haridas S."/>
            <person name="Andreopoulos B."/>
            <person name="Riley R."/>
            <person name="LaButti K."/>
            <person name="Pangilinan J."/>
            <person name="Lipzen A."/>
            <person name="Amirebrahimi M."/>
            <person name="Yan J."/>
            <person name="Adam C."/>
            <person name="Keymanesh K."/>
            <person name="Ng V."/>
            <person name="Louie K."/>
            <person name="Northen T."/>
            <person name="Drula E."/>
            <person name="Henrissat B."/>
            <person name="Hsieh H.M."/>
            <person name="Youens-Clark K."/>
            <person name="Lutzoni F."/>
            <person name="Miadlikowska J."/>
            <person name="Eastwood D.C."/>
            <person name="Hamelin R.C."/>
            <person name="Grigoriev I.V."/>
            <person name="U'Ren J.M."/>
        </authorList>
    </citation>
    <scope>NUCLEOTIDE SEQUENCE [LARGE SCALE GENOMIC DNA]</scope>
    <source>
        <strain evidence="1 2">ER1909</strain>
    </source>
</reference>
<organism evidence="1 2">
    <name type="scientific">Hypoxylon rubiginosum</name>
    <dbReference type="NCBI Taxonomy" id="110542"/>
    <lineage>
        <taxon>Eukaryota</taxon>
        <taxon>Fungi</taxon>
        <taxon>Dikarya</taxon>
        <taxon>Ascomycota</taxon>
        <taxon>Pezizomycotina</taxon>
        <taxon>Sordariomycetes</taxon>
        <taxon>Xylariomycetidae</taxon>
        <taxon>Xylariales</taxon>
        <taxon>Hypoxylaceae</taxon>
        <taxon>Hypoxylon</taxon>
    </lineage>
</organism>
<evidence type="ECO:0000313" key="1">
    <source>
        <dbReference type="EMBL" id="KAI6089561.1"/>
    </source>
</evidence>
<gene>
    <name evidence="1" type="ORF">F4821DRAFT_57736</name>
</gene>
<evidence type="ECO:0000313" key="2">
    <source>
        <dbReference type="Proteomes" id="UP001497680"/>
    </source>
</evidence>
<sequence>MAENNNNPVDALIDPNLTVVQAAPSAGQDPGQQQQQQQQYQQQQQQAATTSQHQDGGAAQGNVVDQKQAGECVELAMRFRDSLAQNLDAAGQPFLWDFANVGEWPRELFRLDCRRGPPYQIALYGAKTSPNAVIDPLDEIFWQELYEVARRGVNQEISVIPRLIPIQPLQLQVAVRFMRIRNVHLLDGEMRETNAVSDDEYWAGFEENEEN</sequence>
<protein>
    <submittedName>
        <fullName evidence="1">Uncharacterized protein</fullName>
    </submittedName>
</protein>
<comment type="caution">
    <text evidence="1">The sequence shown here is derived from an EMBL/GenBank/DDBJ whole genome shotgun (WGS) entry which is preliminary data.</text>
</comment>
<dbReference type="Proteomes" id="UP001497680">
    <property type="component" value="Unassembled WGS sequence"/>
</dbReference>
<name>A0ACC0DA89_9PEZI</name>
<proteinExistence type="predicted"/>